<evidence type="ECO:0000259" key="6">
    <source>
        <dbReference type="PROSITE" id="PS50158"/>
    </source>
</evidence>
<dbReference type="GO" id="GO:0008270">
    <property type="term" value="F:zinc ion binding"/>
    <property type="evidence" value="ECO:0007669"/>
    <property type="project" value="UniProtKB-KW"/>
</dbReference>
<dbReference type="PANTHER" id="PTHR31973">
    <property type="entry name" value="POLYPROTEIN, PUTATIVE-RELATED"/>
    <property type="match status" value="1"/>
</dbReference>
<evidence type="ECO:0000259" key="7">
    <source>
        <dbReference type="PROSITE" id="PS50966"/>
    </source>
</evidence>
<keyword evidence="1" id="KW-0479">Metal-binding</keyword>
<dbReference type="AlphaFoldDB" id="A0A6D2J6S7"/>
<dbReference type="Proteomes" id="UP000467841">
    <property type="component" value="Unassembled WGS sequence"/>
</dbReference>
<dbReference type="GO" id="GO:0003676">
    <property type="term" value="F:nucleic acid binding"/>
    <property type="evidence" value="ECO:0007669"/>
    <property type="project" value="InterPro"/>
</dbReference>
<dbReference type="PROSITE" id="PS50158">
    <property type="entry name" value="ZF_CCHC"/>
    <property type="match status" value="1"/>
</dbReference>
<dbReference type="SMART" id="SM00575">
    <property type="entry name" value="ZnF_PMZ"/>
    <property type="match status" value="1"/>
</dbReference>
<gene>
    <name evidence="8" type="ORF">MERR_LOCUS23948</name>
</gene>
<keyword evidence="2 4" id="KW-0863">Zinc-finger</keyword>
<evidence type="ECO:0000256" key="5">
    <source>
        <dbReference type="SAM" id="MobiDB-lite"/>
    </source>
</evidence>
<evidence type="ECO:0000256" key="3">
    <source>
        <dbReference type="ARBA" id="ARBA00022833"/>
    </source>
</evidence>
<dbReference type="InterPro" id="IPR007527">
    <property type="entry name" value="Znf_SWIM"/>
</dbReference>
<feature type="region of interest" description="Disordered" evidence="5">
    <location>
        <begin position="330"/>
        <end position="364"/>
    </location>
</feature>
<evidence type="ECO:0000313" key="8">
    <source>
        <dbReference type="EMBL" id="CAA7036713.1"/>
    </source>
</evidence>
<dbReference type="EMBL" id="CACVBM020001163">
    <property type="protein sequence ID" value="CAA7036713.1"/>
    <property type="molecule type" value="Genomic_DNA"/>
</dbReference>
<dbReference type="PROSITE" id="PS50966">
    <property type="entry name" value="ZF_SWIM"/>
    <property type="match status" value="1"/>
</dbReference>
<reference evidence="8" key="1">
    <citation type="submission" date="2020-01" db="EMBL/GenBank/DDBJ databases">
        <authorList>
            <person name="Mishra B."/>
        </authorList>
    </citation>
    <scope>NUCLEOTIDE SEQUENCE [LARGE SCALE GENOMIC DNA]</scope>
</reference>
<name>A0A6D2J6S7_9BRAS</name>
<accession>A0A6D2J6S7</accession>
<organism evidence="8 9">
    <name type="scientific">Microthlaspi erraticum</name>
    <dbReference type="NCBI Taxonomy" id="1685480"/>
    <lineage>
        <taxon>Eukaryota</taxon>
        <taxon>Viridiplantae</taxon>
        <taxon>Streptophyta</taxon>
        <taxon>Embryophyta</taxon>
        <taxon>Tracheophyta</taxon>
        <taxon>Spermatophyta</taxon>
        <taxon>Magnoliopsida</taxon>
        <taxon>eudicotyledons</taxon>
        <taxon>Gunneridae</taxon>
        <taxon>Pentapetalae</taxon>
        <taxon>rosids</taxon>
        <taxon>malvids</taxon>
        <taxon>Brassicales</taxon>
        <taxon>Brassicaceae</taxon>
        <taxon>Coluteocarpeae</taxon>
        <taxon>Microthlaspi</taxon>
    </lineage>
</organism>
<dbReference type="OrthoDB" id="1100950at2759"/>
<feature type="domain" description="CCHC-type" evidence="6">
    <location>
        <begin position="369"/>
        <end position="384"/>
    </location>
</feature>
<evidence type="ECO:0000256" key="2">
    <source>
        <dbReference type="ARBA" id="ARBA00022771"/>
    </source>
</evidence>
<feature type="compositionally biased region" description="Polar residues" evidence="5">
    <location>
        <begin position="437"/>
        <end position="446"/>
    </location>
</feature>
<dbReference type="Pfam" id="PF10551">
    <property type="entry name" value="MULE"/>
    <property type="match status" value="1"/>
</dbReference>
<dbReference type="InterPro" id="IPR001878">
    <property type="entry name" value="Znf_CCHC"/>
</dbReference>
<protein>
    <recommendedName>
        <fullName evidence="10">SWIM-type domain-containing protein</fullName>
    </recommendedName>
</protein>
<feature type="compositionally biased region" description="Basic residues" evidence="5">
    <location>
        <begin position="409"/>
        <end position="423"/>
    </location>
</feature>
<keyword evidence="3" id="KW-0862">Zinc</keyword>
<evidence type="ECO:0008006" key="10">
    <source>
        <dbReference type="Google" id="ProtNLM"/>
    </source>
</evidence>
<evidence type="ECO:0000313" key="9">
    <source>
        <dbReference type="Proteomes" id="UP000467841"/>
    </source>
</evidence>
<feature type="domain" description="SWIM-type" evidence="7">
    <location>
        <begin position="244"/>
        <end position="285"/>
    </location>
</feature>
<evidence type="ECO:0000256" key="4">
    <source>
        <dbReference type="PROSITE-ProRule" id="PRU00047"/>
    </source>
</evidence>
<proteinExistence type="predicted"/>
<evidence type="ECO:0000256" key="1">
    <source>
        <dbReference type="ARBA" id="ARBA00022723"/>
    </source>
</evidence>
<dbReference type="Pfam" id="PF04434">
    <property type="entry name" value="SWIM"/>
    <property type="match status" value="1"/>
</dbReference>
<dbReference type="InterPro" id="IPR006564">
    <property type="entry name" value="Znf_PMZ"/>
</dbReference>
<dbReference type="InterPro" id="IPR018289">
    <property type="entry name" value="MULE_transposase_dom"/>
</dbReference>
<comment type="caution">
    <text evidence="8">The sequence shown here is derived from an EMBL/GenBank/DDBJ whole genome shotgun (WGS) entry which is preliminary data.</text>
</comment>
<keyword evidence="9" id="KW-1185">Reference proteome</keyword>
<feature type="region of interest" description="Disordered" evidence="5">
    <location>
        <begin position="380"/>
        <end position="446"/>
    </location>
</feature>
<dbReference type="PANTHER" id="PTHR31973:SF187">
    <property type="entry name" value="MUTATOR TRANSPOSASE MUDRA PROTEIN"/>
    <property type="match status" value="1"/>
</dbReference>
<sequence>MRLIFGIDGCFLKSDMKGQLLAAVGRDANNQIYPFAWAVVQVENTESWLWFIRLLKTDLGLGNGDSFTVISDRQKGLLNAVNEELPEIEHRMCVRHIYGNMKRAHPKKPQMKSKFWAVVHSFNESDFKINLAEMKKYDVGVYEAFMSRNPRNCSRAFFKTTSTCEDALNNFSESYNSTLEKARAMPLIQCLETMRRQAMVRIAARRKKIQNYKPKHSKKVALMIAEEEKIVKTLRSIHGRTGMYEVIEKGQGHAVDMKKRTCECRRWDLTGIPCRHALRVVFDNPDKYNREDLIDDCYLSAKWLEHYLDSIGPVNGMKYWKESGETILEAPPREAEKGRKKNPEKRIKGVNESPTKGKKVTNHGRDMSCYRCGLDAHNSKKCPNSGVPPKARPPKKIKTGDLDSQSQVPKKRGRKPRESKKSKTTNEFAESQEIAGPSQSSQSFAE</sequence>